<dbReference type="AlphaFoldDB" id="A0A5B7FU10"/>
<evidence type="ECO:0000313" key="3">
    <source>
        <dbReference type="Proteomes" id="UP000324222"/>
    </source>
</evidence>
<organism evidence="2 3">
    <name type="scientific">Portunus trituberculatus</name>
    <name type="common">Swimming crab</name>
    <name type="synonym">Neptunus trituberculatus</name>
    <dbReference type="NCBI Taxonomy" id="210409"/>
    <lineage>
        <taxon>Eukaryota</taxon>
        <taxon>Metazoa</taxon>
        <taxon>Ecdysozoa</taxon>
        <taxon>Arthropoda</taxon>
        <taxon>Crustacea</taxon>
        <taxon>Multicrustacea</taxon>
        <taxon>Malacostraca</taxon>
        <taxon>Eumalacostraca</taxon>
        <taxon>Eucarida</taxon>
        <taxon>Decapoda</taxon>
        <taxon>Pleocyemata</taxon>
        <taxon>Brachyura</taxon>
        <taxon>Eubrachyura</taxon>
        <taxon>Portunoidea</taxon>
        <taxon>Portunidae</taxon>
        <taxon>Portuninae</taxon>
        <taxon>Portunus</taxon>
    </lineage>
</organism>
<evidence type="ECO:0000256" key="1">
    <source>
        <dbReference type="SAM" id="MobiDB-lite"/>
    </source>
</evidence>
<comment type="caution">
    <text evidence="2">The sequence shown here is derived from an EMBL/GenBank/DDBJ whole genome shotgun (WGS) entry which is preliminary data.</text>
</comment>
<feature type="region of interest" description="Disordered" evidence="1">
    <location>
        <begin position="62"/>
        <end position="101"/>
    </location>
</feature>
<reference evidence="2 3" key="1">
    <citation type="submission" date="2019-05" db="EMBL/GenBank/DDBJ databases">
        <title>Another draft genome of Portunus trituberculatus and its Hox gene families provides insights of decapod evolution.</title>
        <authorList>
            <person name="Jeong J.-H."/>
            <person name="Song I."/>
            <person name="Kim S."/>
            <person name="Choi T."/>
            <person name="Kim D."/>
            <person name="Ryu S."/>
            <person name="Kim W."/>
        </authorList>
    </citation>
    <scope>NUCLEOTIDE SEQUENCE [LARGE SCALE GENOMIC DNA]</scope>
    <source>
        <tissue evidence="2">Muscle</tissue>
    </source>
</reference>
<feature type="compositionally biased region" description="Basic and acidic residues" evidence="1">
    <location>
        <begin position="91"/>
        <end position="101"/>
    </location>
</feature>
<dbReference type="Proteomes" id="UP000324222">
    <property type="component" value="Unassembled WGS sequence"/>
</dbReference>
<dbReference type="EMBL" id="VSRR010009248">
    <property type="protein sequence ID" value="MPC50042.1"/>
    <property type="molecule type" value="Genomic_DNA"/>
</dbReference>
<name>A0A5B7FU10_PORTR</name>
<gene>
    <name evidence="2" type="ORF">E2C01_043863</name>
</gene>
<evidence type="ECO:0000313" key="2">
    <source>
        <dbReference type="EMBL" id="MPC50042.1"/>
    </source>
</evidence>
<keyword evidence="3" id="KW-1185">Reference proteome</keyword>
<sequence length="101" mass="11443">MNPRRQKNVTVKCLDGNEGKKAHWGALTHENPHAPYRPTTSPVMPPSLPPWLSTLPPRSVLVSLMTSPPKPDLPMTERHRHLRPPHCHAAPPHEHPEEEEE</sequence>
<proteinExistence type="predicted"/>
<protein>
    <submittedName>
        <fullName evidence="2">Uncharacterized protein</fullName>
    </submittedName>
</protein>
<accession>A0A5B7FU10</accession>